<evidence type="ECO:0000256" key="6">
    <source>
        <dbReference type="ARBA" id="ARBA00022679"/>
    </source>
</evidence>
<dbReference type="Gene3D" id="3.90.1150.10">
    <property type="entry name" value="Aspartate Aminotransferase, domain 1"/>
    <property type="match status" value="1"/>
</dbReference>
<dbReference type="Gene3D" id="1.10.260.50">
    <property type="match status" value="1"/>
</dbReference>
<evidence type="ECO:0000256" key="11">
    <source>
        <dbReference type="ARBA" id="ARBA00050776"/>
    </source>
</evidence>
<dbReference type="InterPro" id="IPR015424">
    <property type="entry name" value="PyrdxlP-dep_Trfase"/>
</dbReference>
<organism evidence="13 14">
    <name type="scientific">Niveispirillum cyanobacteriorum</name>
    <dbReference type="NCBI Taxonomy" id="1612173"/>
    <lineage>
        <taxon>Bacteria</taxon>
        <taxon>Pseudomonadati</taxon>
        <taxon>Pseudomonadota</taxon>
        <taxon>Alphaproteobacteria</taxon>
        <taxon>Rhodospirillales</taxon>
        <taxon>Azospirillaceae</taxon>
        <taxon>Niveispirillum</taxon>
    </lineage>
</organism>
<dbReference type="InterPro" id="IPR000192">
    <property type="entry name" value="Aminotrans_V_dom"/>
</dbReference>
<sequence>MRSPLYLDWNATAPLRTPARAAMIAALDLIGNPSSIHGFGRKARRMIEDARDQVAALAGVPAAWITFTGGGTEANNQALALAARHGRRLLLGATEHPSVLECAGPDSAVVPVQANGLIDLDALEGLLRAGPALVSVQAVNSETGIIQPLADIAAMVHRHGGWLHSDAVQAVGRIPFNVAALGLDLVTLSAHKIGGPQGVGALLTVPSIPLSPLLRGGGQERRMRAGTENVAGIAGFGAAAEAARDGLADYRAVAALRDRLEQAVINAAPWVRVIGAGTARVANTSCLALPGQPANSQLMAFDLAGIAVSAGSACSSGKAKTSPVLAAMGFDDAIAGSAIRVSLGWDTRPDDIDRFLACYLPLAARTRPAA</sequence>
<evidence type="ECO:0000256" key="2">
    <source>
        <dbReference type="ARBA" id="ARBA00003120"/>
    </source>
</evidence>
<dbReference type="GO" id="GO:0031071">
    <property type="term" value="F:cysteine desulfurase activity"/>
    <property type="evidence" value="ECO:0007669"/>
    <property type="project" value="UniProtKB-EC"/>
</dbReference>
<dbReference type="SUPFAM" id="SSF53383">
    <property type="entry name" value="PLP-dependent transferases"/>
    <property type="match status" value="1"/>
</dbReference>
<accession>A0A2K9NCK0</accession>
<evidence type="ECO:0000256" key="10">
    <source>
        <dbReference type="ARBA" id="ARBA00023014"/>
    </source>
</evidence>
<dbReference type="InterPro" id="IPR020578">
    <property type="entry name" value="Aminotrans_V_PyrdxlP_BS"/>
</dbReference>
<dbReference type="PANTHER" id="PTHR11601:SF34">
    <property type="entry name" value="CYSTEINE DESULFURASE"/>
    <property type="match status" value="1"/>
</dbReference>
<dbReference type="AlphaFoldDB" id="A0A2K9NCK0"/>
<dbReference type="Proteomes" id="UP000234752">
    <property type="component" value="Chromosome eg_1"/>
</dbReference>
<keyword evidence="6" id="KW-0808">Transferase</keyword>
<keyword evidence="7" id="KW-0479">Metal-binding</keyword>
<evidence type="ECO:0000256" key="7">
    <source>
        <dbReference type="ARBA" id="ARBA00022723"/>
    </source>
</evidence>
<comment type="catalytic activity">
    <reaction evidence="11">
        <text>(sulfur carrier)-H + L-cysteine = (sulfur carrier)-SH + L-alanine</text>
        <dbReference type="Rhea" id="RHEA:43892"/>
        <dbReference type="Rhea" id="RHEA-COMP:14737"/>
        <dbReference type="Rhea" id="RHEA-COMP:14739"/>
        <dbReference type="ChEBI" id="CHEBI:29917"/>
        <dbReference type="ChEBI" id="CHEBI:35235"/>
        <dbReference type="ChEBI" id="CHEBI:57972"/>
        <dbReference type="ChEBI" id="CHEBI:64428"/>
        <dbReference type="EC" id="2.8.1.7"/>
    </reaction>
</comment>
<comment type="similarity">
    <text evidence="3">Belongs to the class-V pyridoxal-phosphate-dependent aminotransferase family. NifS/IscS subfamily.</text>
</comment>
<evidence type="ECO:0000256" key="8">
    <source>
        <dbReference type="ARBA" id="ARBA00022898"/>
    </source>
</evidence>
<dbReference type="EC" id="2.8.1.7" evidence="4"/>
<dbReference type="Gene3D" id="3.40.640.10">
    <property type="entry name" value="Type I PLP-dependent aspartate aminotransferase-like (Major domain)"/>
    <property type="match status" value="1"/>
</dbReference>
<evidence type="ECO:0000313" key="13">
    <source>
        <dbReference type="EMBL" id="AUN30276.1"/>
    </source>
</evidence>
<evidence type="ECO:0000313" key="14">
    <source>
        <dbReference type="Proteomes" id="UP000234752"/>
    </source>
</evidence>
<dbReference type="GO" id="GO:0046872">
    <property type="term" value="F:metal ion binding"/>
    <property type="evidence" value="ECO:0007669"/>
    <property type="project" value="UniProtKB-KW"/>
</dbReference>
<evidence type="ECO:0000256" key="1">
    <source>
        <dbReference type="ARBA" id="ARBA00001933"/>
    </source>
</evidence>
<evidence type="ECO:0000256" key="3">
    <source>
        <dbReference type="ARBA" id="ARBA00006490"/>
    </source>
</evidence>
<dbReference type="PIRSF" id="PIRSF005572">
    <property type="entry name" value="NifS"/>
    <property type="match status" value="1"/>
</dbReference>
<dbReference type="InterPro" id="IPR015422">
    <property type="entry name" value="PyrdxlP-dep_Trfase_small"/>
</dbReference>
<evidence type="ECO:0000256" key="5">
    <source>
        <dbReference type="ARBA" id="ARBA00013558"/>
    </source>
</evidence>
<gene>
    <name evidence="13" type="ORF">C0V82_08540</name>
</gene>
<keyword evidence="9" id="KW-0408">Iron</keyword>
<keyword evidence="8" id="KW-0663">Pyridoxal phosphate</keyword>
<dbReference type="InterPro" id="IPR016454">
    <property type="entry name" value="Cysteine_dSase"/>
</dbReference>
<dbReference type="GO" id="GO:0051536">
    <property type="term" value="F:iron-sulfur cluster binding"/>
    <property type="evidence" value="ECO:0007669"/>
    <property type="project" value="UniProtKB-KW"/>
</dbReference>
<dbReference type="InterPro" id="IPR015421">
    <property type="entry name" value="PyrdxlP-dep_Trfase_major"/>
</dbReference>
<dbReference type="PANTHER" id="PTHR11601">
    <property type="entry name" value="CYSTEINE DESULFURYLASE FAMILY MEMBER"/>
    <property type="match status" value="1"/>
</dbReference>
<dbReference type="Pfam" id="PF00266">
    <property type="entry name" value="Aminotran_5"/>
    <property type="match status" value="1"/>
</dbReference>
<keyword evidence="10" id="KW-0411">Iron-sulfur</keyword>
<evidence type="ECO:0000256" key="12">
    <source>
        <dbReference type="RuleBase" id="RU004504"/>
    </source>
</evidence>
<protein>
    <recommendedName>
        <fullName evidence="5">Cysteine desulfurase</fullName>
        <ecNumber evidence="4">2.8.1.7</ecNumber>
    </recommendedName>
</protein>
<name>A0A2K9NCK0_9PROT</name>
<dbReference type="OrthoDB" id="9808002at2"/>
<dbReference type="PROSITE" id="PS00595">
    <property type="entry name" value="AA_TRANSFER_CLASS_5"/>
    <property type="match status" value="1"/>
</dbReference>
<evidence type="ECO:0000256" key="9">
    <source>
        <dbReference type="ARBA" id="ARBA00023004"/>
    </source>
</evidence>
<proteinExistence type="inferred from homology"/>
<reference evidence="13 14" key="1">
    <citation type="submission" date="2017-12" db="EMBL/GenBank/DDBJ databases">
        <title>Genomes of bacteria within cyanobacterial aggregates.</title>
        <authorList>
            <person name="Cai H."/>
        </authorList>
    </citation>
    <scope>NUCLEOTIDE SEQUENCE [LARGE SCALE GENOMIC DNA]</scope>
    <source>
        <strain evidence="13 14">TH16</strain>
    </source>
</reference>
<keyword evidence="14" id="KW-1185">Reference proteome</keyword>
<dbReference type="RefSeq" id="WP_102111972.1">
    <property type="nucleotide sequence ID" value="NZ_BMGN01000002.1"/>
</dbReference>
<dbReference type="EMBL" id="CP025611">
    <property type="protein sequence ID" value="AUN30276.1"/>
    <property type="molecule type" value="Genomic_DNA"/>
</dbReference>
<comment type="cofactor">
    <cofactor evidence="1 12">
        <name>pyridoxal 5'-phosphate</name>
        <dbReference type="ChEBI" id="CHEBI:597326"/>
    </cofactor>
</comment>
<evidence type="ECO:0000256" key="4">
    <source>
        <dbReference type="ARBA" id="ARBA00012239"/>
    </source>
</evidence>
<dbReference type="KEGG" id="ncb:C0V82_08540"/>
<comment type="function">
    <text evidence="2">Catalyzes the removal of elemental sulfur atoms from cysteine to produce alanine. Seems to participate in the biosynthesis of the nitrogenase metalloclusters by providing the inorganic sulfur required for the Fe-S core formation.</text>
</comment>